<dbReference type="SMART" id="SM00577">
    <property type="entry name" value="CPDc"/>
    <property type="match status" value="1"/>
</dbReference>
<accession>A0A0F7UYK8</accession>
<sequence length="410" mass="45532">MNKERTFEEVTACAAEGSNALNSFGMPTQRVAYRFSGLSSPQKKDFQLRPDGTVSTDDYVNKQAGGVTIAGGLLTDLAYNAALLRGLAKPPGSRRSLISPRSFSRNLVMRPQRVSYQQHFPSLFPLQQKLHLKTLAHKKAFLNRSTGSQEITQISFDAANGGPAALGDDFHVCMPNLCQVPKDSSQLLPALQSAIAYLALTHFPKKPPKLQHGYFLPPVAPQFAGRMTLVLDMDETLMHCATKPLEKSPAFLVRFSDTNVLGHVYVRPYTKIFLDLASQICEIVVFTASTQSYADQVLAHLDPDRRLVHHRLYRQHCTMINGGYVKDLRLLGRDISRVVLADNSPISMALQPDNGVLVSSWTSDDSDSELMDLLVLLQHVAQLDSVPEYLRERYGLREWINSHRTAAGSL</sequence>
<dbReference type="InterPro" id="IPR011948">
    <property type="entry name" value="Dullard_phosphatase"/>
</dbReference>
<feature type="domain" description="FCP1 homology" evidence="1">
    <location>
        <begin position="222"/>
        <end position="380"/>
    </location>
</feature>
<dbReference type="CDD" id="cd07521">
    <property type="entry name" value="HAD_FCP1-like"/>
    <property type="match status" value="1"/>
</dbReference>
<evidence type="ECO:0000259" key="1">
    <source>
        <dbReference type="PROSITE" id="PS50969"/>
    </source>
</evidence>
<dbReference type="InterPro" id="IPR036412">
    <property type="entry name" value="HAD-like_sf"/>
</dbReference>
<dbReference type="PANTHER" id="PTHR12210">
    <property type="entry name" value="DULLARD PROTEIN PHOSPHATASE"/>
    <property type="match status" value="1"/>
</dbReference>
<dbReference type="GO" id="GO:0016791">
    <property type="term" value="F:phosphatase activity"/>
    <property type="evidence" value="ECO:0007669"/>
    <property type="project" value="InterPro"/>
</dbReference>
<name>A0A0F7UYK8_TOXGV</name>
<proteinExistence type="predicted"/>
<reference evidence="2" key="1">
    <citation type="journal article" date="2015" name="PLoS ONE">
        <title>Comprehensive Evaluation of Toxoplasma gondii VEG and Neospora caninum LIV Genomes with Tachyzoite Stage Transcriptome and Proteome Defines Novel Transcript Features.</title>
        <authorList>
            <person name="Ramaprasad A."/>
            <person name="Mourier T."/>
            <person name="Naeem R."/>
            <person name="Malas T.B."/>
            <person name="Moussa E."/>
            <person name="Panigrahi A."/>
            <person name="Vermont S.J."/>
            <person name="Otto T.D."/>
            <person name="Wastling J."/>
            <person name="Pain A."/>
        </authorList>
    </citation>
    <scope>NUCLEOTIDE SEQUENCE</scope>
    <source>
        <strain evidence="2">VEG</strain>
    </source>
</reference>
<dbReference type="Pfam" id="PF03031">
    <property type="entry name" value="NIF"/>
    <property type="match status" value="1"/>
</dbReference>
<evidence type="ECO:0000313" key="2">
    <source>
        <dbReference type="EMBL" id="CEL74114.1"/>
    </source>
</evidence>
<gene>
    <name evidence="2" type="ORF">BN1205_049520</name>
</gene>
<dbReference type="InterPro" id="IPR050365">
    <property type="entry name" value="TIM50"/>
</dbReference>
<dbReference type="PROSITE" id="PS50969">
    <property type="entry name" value="FCP1"/>
    <property type="match status" value="1"/>
</dbReference>
<dbReference type="SUPFAM" id="SSF56784">
    <property type="entry name" value="HAD-like"/>
    <property type="match status" value="1"/>
</dbReference>
<dbReference type="NCBIfam" id="TIGR02251">
    <property type="entry name" value="HIF-SF_euk"/>
    <property type="match status" value="1"/>
</dbReference>
<dbReference type="EMBL" id="LN714497">
    <property type="protein sequence ID" value="CEL74114.1"/>
    <property type="molecule type" value="Genomic_DNA"/>
</dbReference>
<dbReference type="InterPro" id="IPR004274">
    <property type="entry name" value="FCP1_dom"/>
</dbReference>
<dbReference type="AlphaFoldDB" id="A0A0F7UYK8"/>
<dbReference type="InterPro" id="IPR023214">
    <property type="entry name" value="HAD_sf"/>
</dbReference>
<dbReference type="FunFam" id="3.40.50.1000:FF:000093">
    <property type="entry name" value="NLI interacting factor-like phosphatase family protein"/>
    <property type="match status" value="1"/>
</dbReference>
<dbReference type="Gene3D" id="3.40.50.1000">
    <property type="entry name" value="HAD superfamily/HAD-like"/>
    <property type="match status" value="1"/>
</dbReference>
<protein>
    <submittedName>
        <fullName evidence="2">NLI interacting factor-like phosphatase domain-containing protein</fullName>
    </submittedName>
</protein>
<organism evidence="2">
    <name type="scientific">Toxoplasma gondii (strain ATCC 50861 / VEG)</name>
    <dbReference type="NCBI Taxonomy" id="432359"/>
    <lineage>
        <taxon>Eukaryota</taxon>
        <taxon>Sar</taxon>
        <taxon>Alveolata</taxon>
        <taxon>Apicomplexa</taxon>
        <taxon>Conoidasida</taxon>
        <taxon>Coccidia</taxon>
        <taxon>Eucoccidiorida</taxon>
        <taxon>Eimeriorina</taxon>
        <taxon>Sarcocystidae</taxon>
        <taxon>Toxoplasma</taxon>
    </lineage>
</organism>